<evidence type="ECO:0000259" key="3">
    <source>
        <dbReference type="Pfam" id="PF00266"/>
    </source>
</evidence>
<dbReference type="Proteomes" id="UP001501845">
    <property type="component" value="Unassembled WGS sequence"/>
</dbReference>
<reference evidence="5" key="1">
    <citation type="journal article" date="2019" name="Int. J. Syst. Evol. Microbiol.">
        <title>The Global Catalogue of Microorganisms (GCM) 10K type strain sequencing project: providing services to taxonomists for standard genome sequencing and annotation.</title>
        <authorList>
            <consortium name="The Broad Institute Genomics Platform"/>
            <consortium name="The Broad Institute Genome Sequencing Center for Infectious Disease"/>
            <person name="Wu L."/>
            <person name="Ma J."/>
        </authorList>
    </citation>
    <scope>NUCLEOTIDE SEQUENCE [LARGE SCALE GENOMIC DNA]</scope>
    <source>
        <strain evidence="5">JCM 17589</strain>
    </source>
</reference>
<feature type="domain" description="Aminotransferase class V" evidence="3">
    <location>
        <begin position="44"/>
        <end position="429"/>
    </location>
</feature>
<dbReference type="InterPro" id="IPR015424">
    <property type="entry name" value="PyrdxlP-dep_Trfase"/>
</dbReference>
<evidence type="ECO:0000256" key="1">
    <source>
        <dbReference type="ARBA" id="ARBA00001933"/>
    </source>
</evidence>
<accession>A0ABP7XNW4</accession>
<evidence type="ECO:0000256" key="2">
    <source>
        <dbReference type="ARBA" id="ARBA00022898"/>
    </source>
</evidence>
<keyword evidence="5" id="KW-1185">Reference proteome</keyword>
<dbReference type="Pfam" id="PF00266">
    <property type="entry name" value="Aminotran_5"/>
    <property type="match status" value="1"/>
</dbReference>
<gene>
    <name evidence="4" type="ORF">GCM10022285_03760</name>
</gene>
<dbReference type="InterPro" id="IPR015421">
    <property type="entry name" value="PyrdxlP-dep_Trfase_major"/>
</dbReference>
<comment type="cofactor">
    <cofactor evidence="1">
        <name>pyridoxal 5'-phosphate</name>
        <dbReference type="ChEBI" id="CHEBI:597326"/>
    </cofactor>
</comment>
<sequence>MPAAATATATAVAAEPSVCAPLPVLGRDVAVPLVTGGEVTYAALDQAASAPALQRVWDDVAAYAPYYGSVHRGAGYLSQLSTDLFENARRTVAEFLDCRDGDEVVFTRSTTDSLNLLAAALPDGCEVFVFETEHHAALLPWLRAGRVTFLDAPDSPAQAVAALERALADRDPYGPALVCVTGASNVTGELWPVRELAAAAHAHGARIVLDAAQLAPHRAVSVRELDVDWVAFSGHKLYAPFGSGVLAGRADWLREAEPYLAGGGASRTVVRRADGGVDVRWHETAARHEAGSPNVIGAYAVASACKALTEAGFEALAAREDALVRAVREGLADVPEVRFLSLFGDDAPRVGVLSFVVDGWNSSHFAAALSAEYGIGVRDGLFCAHPLVRRLLGGDTGGAGECGAPEPGALNAIRVSFGAGTPEEHVARFVRAVRELVRDGARWTYRTVDGRCVPDAWGRA</sequence>
<keyword evidence="2" id="KW-0663">Pyridoxal phosphate</keyword>
<dbReference type="InterPro" id="IPR000192">
    <property type="entry name" value="Aminotrans_V_dom"/>
</dbReference>
<name>A0ABP7XNW4_9ACTN</name>
<dbReference type="InterPro" id="IPR015422">
    <property type="entry name" value="PyrdxlP-dep_Trfase_small"/>
</dbReference>
<dbReference type="Gene3D" id="3.90.1150.10">
    <property type="entry name" value="Aspartate Aminotransferase, domain 1"/>
    <property type="match status" value="1"/>
</dbReference>
<dbReference type="Gene3D" id="3.40.640.10">
    <property type="entry name" value="Type I PLP-dependent aspartate aminotransferase-like (Major domain)"/>
    <property type="match status" value="1"/>
</dbReference>
<dbReference type="EMBL" id="BAABBU010000004">
    <property type="protein sequence ID" value="GAA4122960.1"/>
    <property type="molecule type" value="Genomic_DNA"/>
</dbReference>
<dbReference type="GO" id="GO:0008483">
    <property type="term" value="F:transaminase activity"/>
    <property type="evidence" value="ECO:0007669"/>
    <property type="project" value="UniProtKB-KW"/>
</dbReference>
<keyword evidence="4" id="KW-0808">Transferase</keyword>
<dbReference type="PANTHER" id="PTHR43586">
    <property type="entry name" value="CYSTEINE DESULFURASE"/>
    <property type="match status" value="1"/>
</dbReference>
<evidence type="ECO:0000313" key="5">
    <source>
        <dbReference type="Proteomes" id="UP001501845"/>
    </source>
</evidence>
<dbReference type="SUPFAM" id="SSF53383">
    <property type="entry name" value="PLP-dependent transferases"/>
    <property type="match status" value="1"/>
</dbReference>
<keyword evidence="4" id="KW-0032">Aminotransferase</keyword>
<organism evidence="4 5">
    <name type="scientific">Streptomyces tunisiensis</name>
    <dbReference type="NCBI Taxonomy" id="948699"/>
    <lineage>
        <taxon>Bacteria</taxon>
        <taxon>Bacillati</taxon>
        <taxon>Actinomycetota</taxon>
        <taxon>Actinomycetes</taxon>
        <taxon>Kitasatosporales</taxon>
        <taxon>Streptomycetaceae</taxon>
        <taxon>Streptomyces</taxon>
    </lineage>
</organism>
<proteinExistence type="predicted"/>
<protein>
    <submittedName>
        <fullName evidence="4">Aminotransferase class V-fold PLP-dependent enzyme</fullName>
    </submittedName>
</protein>
<dbReference type="RefSeq" id="WP_346155261.1">
    <property type="nucleotide sequence ID" value="NZ_BAABBU010000004.1"/>
</dbReference>
<comment type="caution">
    <text evidence="4">The sequence shown here is derived from an EMBL/GenBank/DDBJ whole genome shotgun (WGS) entry which is preliminary data.</text>
</comment>
<evidence type="ECO:0000313" key="4">
    <source>
        <dbReference type="EMBL" id="GAA4122960.1"/>
    </source>
</evidence>
<dbReference type="PANTHER" id="PTHR43586:SF8">
    <property type="entry name" value="CYSTEINE DESULFURASE 1, CHLOROPLASTIC"/>
    <property type="match status" value="1"/>
</dbReference>